<keyword evidence="3 10" id="KW-0716">Sensory transduction</keyword>
<keyword evidence="8 10" id="KW-0675">Receptor</keyword>
<dbReference type="EMBL" id="OD012263">
    <property type="protein sequence ID" value="CAD7416924.1"/>
    <property type="molecule type" value="Genomic_DNA"/>
</dbReference>
<dbReference type="GO" id="GO:0007165">
    <property type="term" value="P:signal transduction"/>
    <property type="evidence" value="ECO:0007669"/>
    <property type="project" value="UniProtKB-KW"/>
</dbReference>
<keyword evidence="4 10" id="KW-0812">Transmembrane</keyword>
<feature type="transmembrane region" description="Helical" evidence="10">
    <location>
        <begin position="80"/>
        <end position="98"/>
    </location>
</feature>
<comment type="caution">
    <text evidence="10">Lacks conserved residue(s) required for the propagation of feature annotation.</text>
</comment>
<accession>A0A7R9HDC7</accession>
<evidence type="ECO:0000256" key="4">
    <source>
        <dbReference type="ARBA" id="ARBA00022692"/>
    </source>
</evidence>
<evidence type="ECO:0000256" key="5">
    <source>
        <dbReference type="ARBA" id="ARBA00022725"/>
    </source>
</evidence>
<organism evidence="11">
    <name type="scientific">Timema poppense</name>
    <name type="common">Walking stick</name>
    <dbReference type="NCBI Taxonomy" id="170557"/>
    <lineage>
        <taxon>Eukaryota</taxon>
        <taxon>Metazoa</taxon>
        <taxon>Ecdysozoa</taxon>
        <taxon>Arthropoda</taxon>
        <taxon>Hexapoda</taxon>
        <taxon>Insecta</taxon>
        <taxon>Pterygota</taxon>
        <taxon>Neoptera</taxon>
        <taxon>Polyneoptera</taxon>
        <taxon>Phasmatodea</taxon>
        <taxon>Timematodea</taxon>
        <taxon>Timematoidea</taxon>
        <taxon>Timematidae</taxon>
        <taxon>Timema</taxon>
    </lineage>
</organism>
<dbReference type="AlphaFoldDB" id="A0A7R9HDC7"/>
<sequence length="486" mass="55072">MSRQRPLSDVGIKPFFNFMLLVWRICGIWPLYNEETRGWKVRLHTLWRLVSFMASFTYVFSISIQVVIDRNNPKEISDGISVLFITIIIYAKWMTLLVKEEEIKGIMSSLDDHFLELVERSEKEKVDSIKKAVRRAKLVTAFYGGYFCFVGSLYVVKAYLERSQIAKGGTEGEAGYVNVTGPNMIIKAYYPFDTEDPVLDGIVFLHQSIGVVTNGTICGFIDTFYFALMIQLCTHFEILNMTLSQTGVHAKGEVVASRKESIVDEDVKNPTKSSSLHPLVSGDEGLGLMRTESPPGPVTLEEPVREFTPSLLECIRYHQYLLDYSEKLRVIMNPSLFLQYLIISICICFAGFQLVQPSILCGLTGDIFSGVMWYKIVMFQEPLFSPDFVAIVGYVGALITQLGLLCYFANEITIESGKVSDAVYANQWYDHSPMFKFRVQNMMRRAQTPVTITAGNFGPLSLQMFTGLLENSYSYLAVLRQLQEDE</sequence>
<comment type="subcellular location">
    <subcellularLocation>
        <location evidence="1 10">Cell membrane</location>
        <topology evidence="1 10">Multi-pass membrane protein</topology>
    </subcellularLocation>
</comment>
<evidence type="ECO:0000256" key="9">
    <source>
        <dbReference type="ARBA" id="ARBA00023224"/>
    </source>
</evidence>
<evidence type="ECO:0000256" key="7">
    <source>
        <dbReference type="ARBA" id="ARBA00023136"/>
    </source>
</evidence>
<evidence type="ECO:0000256" key="10">
    <source>
        <dbReference type="RuleBase" id="RU351113"/>
    </source>
</evidence>
<evidence type="ECO:0000313" key="11">
    <source>
        <dbReference type="EMBL" id="CAD7416924.1"/>
    </source>
</evidence>
<evidence type="ECO:0000256" key="1">
    <source>
        <dbReference type="ARBA" id="ARBA00004651"/>
    </source>
</evidence>
<keyword evidence="9 10" id="KW-0807">Transducer</keyword>
<dbReference type="InterPro" id="IPR004117">
    <property type="entry name" value="7tm6_olfct_rcpt"/>
</dbReference>
<dbReference type="Pfam" id="PF02949">
    <property type="entry name" value="7tm_6"/>
    <property type="match status" value="2"/>
</dbReference>
<dbReference type="GO" id="GO:0005886">
    <property type="term" value="C:plasma membrane"/>
    <property type="evidence" value="ECO:0007669"/>
    <property type="project" value="UniProtKB-SubCell"/>
</dbReference>
<keyword evidence="6 10" id="KW-1133">Transmembrane helix</keyword>
<gene>
    <name evidence="11" type="ORF">TPSB3V08_LOCUS11398</name>
</gene>
<feature type="transmembrane region" description="Helical" evidence="10">
    <location>
        <begin position="138"/>
        <end position="156"/>
    </location>
</feature>
<feature type="transmembrane region" description="Helical" evidence="10">
    <location>
        <begin position="15"/>
        <end position="33"/>
    </location>
</feature>
<keyword evidence="2" id="KW-1003">Cell membrane</keyword>
<evidence type="ECO:0000256" key="2">
    <source>
        <dbReference type="ARBA" id="ARBA00022475"/>
    </source>
</evidence>
<evidence type="ECO:0000256" key="6">
    <source>
        <dbReference type="ARBA" id="ARBA00022989"/>
    </source>
</evidence>
<dbReference type="GO" id="GO:0005549">
    <property type="term" value="F:odorant binding"/>
    <property type="evidence" value="ECO:0007669"/>
    <property type="project" value="InterPro"/>
</dbReference>
<reference evidence="11" key="1">
    <citation type="submission" date="2020-11" db="EMBL/GenBank/DDBJ databases">
        <authorList>
            <person name="Tran Van P."/>
        </authorList>
    </citation>
    <scope>NUCLEOTIDE SEQUENCE</scope>
</reference>
<protein>
    <recommendedName>
        <fullName evidence="10">Odorant receptor</fullName>
    </recommendedName>
</protein>
<keyword evidence="5 10" id="KW-0552">Olfaction</keyword>
<comment type="similarity">
    <text evidence="10">Belongs to the insect chemoreceptor superfamily. Heteromeric odorant receptor channel (TC 1.A.69) family.</text>
</comment>
<name>A0A7R9HDC7_TIMPO</name>
<feature type="transmembrane region" description="Helical" evidence="10">
    <location>
        <begin position="388"/>
        <end position="408"/>
    </location>
</feature>
<feature type="transmembrane region" description="Helical" evidence="10">
    <location>
        <begin position="45"/>
        <end position="68"/>
    </location>
</feature>
<keyword evidence="7 10" id="KW-0472">Membrane</keyword>
<evidence type="ECO:0000256" key="3">
    <source>
        <dbReference type="ARBA" id="ARBA00022606"/>
    </source>
</evidence>
<proteinExistence type="inferred from homology"/>
<dbReference type="PANTHER" id="PTHR21137">
    <property type="entry name" value="ODORANT RECEPTOR"/>
    <property type="match status" value="1"/>
</dbReference>
<dbReference type="GO" id="GO:0004984">
    <property type="term" value="F:olfactory receptor activity"/>
    <property type="evidence" value="ECO:0007669"/>
    <property type="project" value="InterPro"/>
</dbReference>
<dbReference type="PANTHER" id="PTHR21137:SF35">
    <property type="entry name" value="ODORANT RECEPTOR 19A-RELATED"/>
    <property type="match status" value="1"/>
</dbReference>
<evidence type="ECO:0000256" key="8">
    <source>
        <dbReference type="ARBA" id="ARBA00023170"/>
    </source>
</evidence>
<feature type="transmembrane region" description="Helical" evidence="10">
    <location>
        <begin position="336"/>
        <end position="352"/>
    </location>
</feature>